<organism evidence="2 3">
    <name type="scientific">Cichlidogyrus casuarinus</name>
    <dbReference type="NCBI Taxonomy" id="1844966"/>
    <lineage>
        <taxon>Eukaryota</taxon>
        <taxon>Metazoa</taxon>
        <taxon>Spiralia</taxon>
        <taxon>Lophotrochozoa</taxon>
        <taxon>Platyhelminthes</taxon>
        <taxon>Monogenea</taxon>
        <taxon>Monopisthocotylea</taxon>
        <taxon>Dactylogyridea</taxon>
        <taxon>Ancyrocephalidae</taxon>
        <taxon>Cichlidogyrus</taxon>
    </lineage>
</organism>
<accession>A0ABD2QCS8</accession>
<proteinExistence type="predicted"/>
<dbReference type="Gene3D" id="1.25.40.10">
    <property type="entry name" value="Tetratricopeptide repeat domain"/>
    <property type="match status" value="1"/>
</dbReference>
<dbReference type="SUPFAM" id="SSF48452">
    <property type="entry name" value="TPR-like"/>
    <property type="match status" value="1"/>
</dbReference>
<feature type="repeat" description="TPR" evidence="1">
    <location>
        <begin position="195"/>
        <end position="228"/>
    </location>
</feature>
<protein>
    <submittedName>
        <fullName evidence="2">Dynein assembly factor 4, axonemal</fullName>
    </submittedName>
</protein>
<dbReference type="InterPro" id="IPR019734">
    <property type="entry name" value="TPR_rpt"/>
</dbReference>
<keyword evidence="3" id="KW-1185">Reference proteome</keyword>
<dbReference type="EMBL" id="JBJKFK010000394">
    <property type="protein sequence ID" value="KAL3317364.1"/>
    <property type="molecule type" value="Genomic_DNA"/>
</dbReference>
<name>A0ABD2QCS8_9PLAT</name>
<comment type="caution">
    <text evidence="2">The sequence shown here is derived from an EMBL/GenBank/DDBJ whole genome shotgun (WGS) entry which is preliminary data.</text>
</comment>
<evidence type="ECO:0000313" key="2">
    <source>
        <dbReference type="EMBL" id="KAL3317364.1"/>
    </source>
</evidence>
<reference evidence="2 3" key="1">
    <citation type="submission" date="2024-11" db="EMBL/GenBank/DDBJ databases">
        <title>Adaptive evolution of stress response genes in parasites aligns with host niche diversity.</title>
        <authorList>
            <person name="Hahn C."/>
            <person name="Resl P."/>
        </authorList>
    </citation>
    <scope>NUCLEOTIDE SEQUENCE [LARGE SCALE GENOMIC DNA]</scope>
    <source>
        <strain evidence="2">EGGRZ-B1_66</strain>
        <tissue evidence="2">Body</tissue>
    </source>
</reference>
<dbReference type="InterPro" id="IPR011990">
    <property type="entry name" value="TPR-like_helical_dom_sf"/>
</dbReference>
<dbReference type="Pfam" id="PF13181">
    <property type="entry name" value="TPR_8"/>
    <property type="match status" value="1"/>
</dbReference>
<dbReference type="PANTHER" id="PTHR46492:SF1">
    <property type="entry name" value="DYNEIN AXONEMAL ASSEMBLY FACTOR 4"/>
    <property type="match status" value="1"/>
</dbReference>
<gene>
    <name evidence="2" type="primary">DYX1C1</name>
    <name evidence="2" type="ORF">Ciccas_003975</name>
</gene>
<dbReference type="AlphaFoldDB" id="A0ABD2QCS8"/>
<evidence type="ECO:0000313" key="3">
    <source>
        <dbReference type="Proteomes" id="UP001626550"/>
    </source>
</evidence>
<dbReference type="PANTHER" id="PTHR46492">
    <property type="entry name" value="DYNEIN ASSEMBLY FACTOR 4, AXONEMAL"/>
    <property type="match status" value="1"/>
</dbReference>
<dbReference type="SMART" id="SM00028">
    <property type="entry name" value="TPR"/>
    <property type="match status" value="3"/>
</dbReference>
<keyword evidence="1" id="KW-0802">TPR repeat</keyword>
<evidence type="ECO:0000256" key="1">
    <source>
        <dbReference type="PROSITE-ProRule" id="PRU00339"/>
    </source>
</evidence>
<dbReference type="Proteomes" id="UP001626550">
    <property type="component" value="Unassembled WGS sequence"/>
</dbReference>
<dbReference type="InterPro" id="IPR052004">
    <property type="entry name" value="Dynein_assembly_factor_4"/>
</dbReference>
<sequence length="245" mass="28135">MDSKERKTIEEGKLALTHEAINQLNQEVKKNTNKPRLEMPVERIKVFEDNLPHQKPIELPVRESKSIKIKFSQRAFPTPERESNKAAEQEWLQKQAEYKRVHFQKVVPDGDISASENDPDWLKKKGDSLFKAGDAEAAILAYSRALEINQNLFSVCSNRSAAYISLKNYRQALQDSSTALDLLKPETELNSKPRKLAHVRRGTALHYLGMSREAIVEWEAALKLDPENIQLKEDLDKIYKLITDQ</sequence>
<dbReference type="PROSITE" id="PS50005">
    <property type="entry name" value="TPR"/>
    <property type="match status" value="1"/>
</dbReference>